<evidence type="ECO:0000256" key="8">
    <source>
        <dbReference type="ARBA" id="ARBA00023170"/>
    </source>
</evidence>
<dbReference type="PROSITE" id="PS00237">
    <property type="entry name" value="G_PROTEIN_RECEP_F1_1"/>
    <property type="match status" value="1"/>
</dbReference>
<dbReference type="Proteomes" id="UP000318571">
    <property type="component" value="Chromosome 9"/>
</dbReference>
<feature type="transmembrane region" description="Helical" evidence="11">
    <location>
        <begin position="66"/>
        <end position="90"/>
    </location>
</feature>
<accession>A0A553NZJ9</accession>
<evidence type="ECO:0000256" key="11">
    <source>
        <dbReference type="SAM" id="Phobius"/>
    </source>
</evidence>
<evidence type="ECO:0000256" key="1">
    <source>
        <dbReference type="ARBA" id="ARBA00004651"/>
    </source>
</evidence>
<evidence type="ECO:0000256" key="9">
    <source>
        <dbReference type="ARBA" id="ARBA00023224"/>
    </source>
</evidence>
<feature type="transmembrane region" description="Helical" evidence="11">
    <location>
        <begin position="102"/>
        <end position="124"/>
    </location>
</feature>
<sequence length="405" mass="46151">MNGNGTNSSCPFGGSDPITPLLVTVQSVIAVMAIFGNSMILFLILFHKHSVHCSTSLQHHSATNNLFVAALAFSDLLVGFNIPFYITFYFDVPYKCNRSVCMVRYVVALYVTVLSVLLLLGVAVDRYLAIVHPLKYHKIMRFRLAKRIIAFVYIYVAIIVLAPLYSSLQWDKPEECDLVYVLSFNYTFFVVLCHVFLTLVVTLILYYKIFREAWQQLQSAFTLKAIQIHQEAKTTKMMVLILSVHMFSLIPYLIVVIMRYYCSEDMAGSLSDAKKVVVIFYFGKSAANPVIYGWKNKELRHSFIRLVFGSDQSHRHSSAKMCFLDHVGVALVATTQIWNAKKTDKTRKPVSEGDKESFSRNLQHNAREFYSLDESTMIPRDSCQVELVNILNLCESETQSETTKL</sequence>
<evidence type="ECO:0000313" key="13">
    <source>
        <dbReference type="EMBL" id="TRY70860.1"/>
    </source>
</evidence>
<gene>
    <name evidence="13" type="ORF">TCAL_06545</name>
</gene>
<dbReference type="PRINTS" id="PR00237">
    <property type="entry name" value="GPCRRHODOPSN"/>
</dbReference>
<feature type="domain" description="G-protein coupled receptors family 1 profile" evidence="12">
    <location>
        <begin position="36"/>
        <end position="292"/>
    </location>
</feature>
<keyword evidence="8 10" id="KW-0675">Receptor</keyword>
<dbReference type="EMBL" id="VCGU01000009">
    <property type="protein sequence ID" value="TRY70860.1"/>
    <property type="molecule type" value="Genomic_DNA"/>
</dbReference>
<comment type="caution">
    <text evidence="13">The sequence shown here is derived from an EMBL/GenBank/DDBJ whole genome shotgun (WGS) entry which is preliminary data.</text>
</comment>
<dbReference type="AlphaFoldDB" id="A0A553NZJ9"/>
<dbReference type="GO" id="GO:0005886">
    <property type="term" value="C:plasma membrane"/>
    <property type="evidence" value="ECO:0007669"/>
    <property type="project" value="UniProtKB-SubCell"/>
</dbReference>
<evidence type="ECO:0000256" key="6">
    <source>
        <dbReference type="ARBA" id="ARBA00023040"/>
    </source>
</evidence>
<feature type="transmembrane region" description="Helical" evidence="11">
    <location>
        <begin position="186"/>
        <end position="207"/>
    </location>
</feature>
<feature type="transmembrane region" description="Helical" evidence="11">
    <location>
        <begin position="239"/>
        <end position="261"/>
    </location>
</feature>
<keyword evidence="7 11" id="KW-0472">Membrane</keyword>
<name>A0A553NZJ9_TIGCA</name>
<feature type="transmembrane region" description="Helical" evidence="11">
    <location>
        <begin position="144"/>
        <end position="166"/>
    </location>
</feature>
<dbReference type="PANTHER" id="PTHR24249">
    <property type="entry name" value="HISTAMINE RECEPTOR-RELATED G-PROTEIN COUPLED RECEPTOR"/>
    <property type="match status" value="1"/>
</dbReference>
<dbReference type="InterPro" id="IPR050569">
    <property type="entry name" value="TAAR"/>
</dbReference>
<evidence type="ECO:0000256" key="5">
    <source>
        <dbReference type="ARBA" id="ARBA00022989"/>
    </source>
</evidence>
<evidence type="ECO:0000256" key="4">
    <source>
        <dbReference type="ARBA" id="ARBA00022692"/>
    </source>
</evidence>
<dbReference type="PROSITE" id="PS50262">
    <property type="entry name" value="G_PROTEIN_RECEP_F1_2"/>
    <property type="match status" value="1"/>
</dbReference>
<keyword evidence="3" id="KW-1003">Cell membrane</keyword>
<evidence type="ECO:0000313" key="14">
    <source>
        <dbReference type="Proteomes" id="UP000318571"/>
    </source>
</evidence>
<evidence type="ECO:0000256" key="2">
    <source>
        <dbReference type="ARBA" id="ARBA00010663"/>
    </source>
</evidence>
<keyword evidence="14" id="KW-1185">Reference proteome</keyword>
<reference evidence="13 14" key="1">
    <citation type="journal article" date="2018" name="Nat. Ecol. Evol.">
        <title>Genomic signatures of mitonuclear coevolution across populations of Tigriopus californicus.</title>
        <authorList>
            <person name="Barreto F.S."/>
            <person name="Watson E.T."/>
            <person name="Lima T.G."/>
            <person name="Willett C.S."/>
            <person name="Edmands S."/>
            <person name="Li W."/>
            <person name="Burton R.S."/>
        </authorList>
    </citation>
    <scope>NUCLEOTIDE SEQUENCE [LARGE SCALE GENOMIC DNA]</scope>
    <source>
        <strain evidence="13 14">San Diego</strain>
    </source>
</reference>
<keyword evidence="4 10" id="KW-0812">Transmembrane</keyword>
<organism evidence="13 14">
    <name type="scientific">Tigriopus californicus</name>
    <name type="common">Marine copepod</name>
    <dbReference type="NCBI Taxonomy" id="6832"/>
    <lineage>
        <taxon>Eukaryota</taxon>
        <taxon>Metazoa</taxon>
        <taxon>Ecdysozoa</taxon>
        <taxon>Arthropoda</taxon>
        <taxon>Crustacea</taxon>
        <taxon>Multicrustacea</taxon>
        <taxon>Hexanauplia</taxon>
        <taxon>Copepoda</taxon>
        <taxon>Harpacticoida</taxon>
        <taxon>Harpacticidae</taxon>
        <taxon>Tigriopus</taxon>
    </lineage>
</organism>
<evidence type="ECO:0000256" key="7">
    <source>
        <dbReference type="ARBA" id="ARBA00023136"/>
    </source>
</evidence>
<dbReference type="PANTHER" id="PTHR24249:SF414">
    <property type="entry name" value="LP14436P"/>
    <property type="match status" value="1"/>
</dbReference>
<dbReference type="CDD" id="cd00637">
    <property type="entry name" value="7tm_classA_rhodopsin-like"/>
    <property type="match status" value="1"/>
</dbReference>
<keyword evidence="5 11" id="KW-1133">Transmembrane helix</keyword>
<dbReference type="OrthoDB" id="6346497at2759"/>
<comment type="subcellular location">
    <subcellularLocation>
        <location evidence="1">Cell membrane</location>
        <topology evidence="1">Multi-pass membrane protein</topology>
    </subcellularLocation>
</comment>
<evidence type="ECO:0000256" key="3">
    <source>
        <dbReference type="ARBA" id="ARBA00022475"/>
    </source>
</evidence>
<proteinExistence type="inferred from homology"/>
<keyword evidence="9 10" id="KW-0807">Transducer</keyword>
<evidence type="ECO:0000259" key="12">
    <source>
        <dbReference type="PROSITE" id="PS50262"/>
    </source>
</evidence>
<dbReference type="GO" id="GO:0004930">
    <property type="term" value="F:G protein-coupled receptor activity"/>
    <property type="evidence" value="ECO:0007669"/>
    <property type="project" value="UniProtKB-KW"/>
</dbReference>
<dbReference type="STRING" id="6832.A0A553NZJ9"/>
<comment type="similarity">
    <text evidence="2 10">Belongs to the G-protein coupled receptor 1 family.</text>
</comment>
<keyword evidence="6 10" id="KW-0297">G-protein coupled receptor</keyword>
<protein>
    <recommendedName>
        <fullName evidence="12">G-protein coupled receptors family 1 profile domain-containing protein</fullName>
    </recommendedName>
</protein>
<dbReference type="Pfam" id="PF00001">
    <property type="entry name" value="7tm_1"/>
    <property type="match status" value="1"/>
</dbReference>
<feature type="transmembrane region" description="Helical" evidence="11">
    <location>
        <begin position="21"/>
        <end position="46"/>
    </location>
</feature>
<dbReference type="InterPro" id="IPR000276">
    <property type="entry name" value="GPCR_Rhodpsn"/>
</dbReference>
<dbReference type="SUPFAM" id="SSF81321">
    <property type="entry name" value="Family A G protein-coupled receptor-like"/>
    <property type="match status" value="1"/>
</dbReference>
<dbReference type="Gene3D" id="1.20.1070.10">
    <property type="entry name" value="Rhodopsin 7-helix transmembrane proteins"/>
    <property type="match status" value="1"/>
</dbReference>
<dbReference type="InterPro" id="IPR017452">
    <property type="entry name" value="GPCR_Rhodpsn_7TM"/>
</dbReference>
<evidence type="ECO:0000256" key="10">
    <source>
        <dbReference type="RuleBase" id="RU000688"/>
    </source>
</evidence>